<dbReference type="eggNOG" id="ENOG50344H5">
    <property type="taxonomic scope" value="Bacteria"/>
</dbReference>
<protein>
    <submittedName>
        <fullName evidence="7">Uncharacterized protein</fullName>
    </submittedName>
</protein>
<evidence type="ECO:0000256" key="3">
    <source>
        <dbReference type="ARBA" id="ARBA00022729"/>
    </source>
</evidence>
<keyword evidence="6" id="KW-0449">Lipoprotein</keyword>
<evidence type="ECO:0000313" key="8">
    <source>
        <dbReference type="Proteomes" id="UP000019150"/>
    </source>
</evidence>
<dbReference type="STRING" id="1415166.NONO_c57430"/>
<dbReference type="InterPro" id="IPR032018">
    <property type="entry name" value="LppA/LppB/LprP"/>
</dbReference>
<evidence type="ECO:0000256" key="2">
    <source>
        <dbReference type="ARBA" id="ARBA00022475"/>
    </source>
</evidence>
<dbReference type="Proteomes" id="UP000019150">
    <property type="component" value="Chromosome"/>
</dbReference>
<accession>W5TTJ9</accession>
<evidence type="ECO:0000256" key="4">
    <source>
        <dbReference type="ARBA" id="ARBA00023136"/>
    </source>
</evidence>
<proteinExistence type="predicted"/>
<comment type="subcellular location">
    <subcellularLocation>
        <location evidence="1">Cell membrane</location>
        <topology evidence="1">Lipid-anchor</topology>
    </subcellularLocation>
</comment>
<sequence>MFENPYQNTDPERTAEAAEQLTKLPTLEETEIHVEAAVNELADYVSTLVSGLTWEWANNRENESCDRPYDQTQGSKVKLKNRISHPAIPDAVWPQVLDRARQLAEGIGATGVEVFADEPGNHVVRFYSLEGTELFVGSRGAVIGSNTGCRLPAAIEGAGPTTPPSRPPR</sequence>
<reference evidence="7 8" key="1">
    <citation type="journal article" date="2014" name="Appl. Environ. Microbiol.">
        <title>Insights into the Microbial Degradation of Rubber and Gutta-Percha by Analysis of the Complete Genome of Nocardia nova SH22a.</title>
        <authorList>
            <person name="Luo Q."/>
            <person name="Hiessl S."/>
            <person name="Poehlein A."/>
            <person name="Daniel R."/>
            <person name="Steinbuchel A."/>
        </authorList>
    </citation>
    <scope>NUCLEOTIDE SEQUENCE [LARGE SCALE GENOMIC DNA]</scope>
    <source>
        <strain evidence="7">SH22a</strain>
    </source>
</reference>
<evidence type="ECO:0000256" key="5">
    <source>
        <dbReference type="ARBA" id="ARBA00023139"/>
    </source>
</evidence>
<dbReference type="PATRIC" id="fig|1415166.3.peg.5918"/>
<gene>
    <name evidence="7" type="ORF">NONO_c57430</name>
</gene>
<dbReference type="Gene3D" id="3.30.2030.20">
    <property type="match status" value="1"/>
</dbReference>
<dbReference type="Pfam" id="PF16708">
    <property type="entry name" value="LppA"/>
    <property type="match status" value="1"/>
</dbReference>
<keyword evidence="2" id="KW-1003">Cell membrane</keyword>
<dbReference type="GO" id="GO:0005886">
    <property type="term" value="C:plasma membrane"/>
    <property type="evidence" value="ECO:0007669"/>
    <property type="project" value="UniProtKB-SubCell"/>
</dbReference>
<keyword evidence="8" id="KW-1185">Reference proteome</keyword>
<evidence type="ECO:0000256" key="1">
    <source>
        <dbReference type="ARBA" id="ARBA00004193"/>
    </source>
</evidence>
<keyword evidence="3" id="KW-0732">Signal</keyword>
<evidence type="ECO:0000313" key="7">
    <source>
        <dbReference type="EMBL" id="AHH20521.1"/>
    </source>
</evidence>
<evidence type="ECO:0000256" key="6">
    <source>
        <dbReference type="ARBA" id="ARBA00023288"/>
    </source>
</evidence>
<keyword evidence="5" id="KW-0564">Palmitate</keyword>
<dbReference type="AlphaFoldDB" id="W5TTJ9"/>
<organism evidence="7 8">
    <name type="scientific">Nocardia nova SH22a</name>
    <dbReference type="NCBI Taxonomy" id="1415166"/>
    <lineage>
        <taxon>Bacteria</taxon>
        <taxon>Bacillati</taxon>
        <taxon>Actinomycetota</taxon>
        <taxon>Actinomycetes</taxon>
        <taxon>Mycobacteriales</taxon>
        <taxon>Nocardiaceae</taxon>
        <taxon>Nocardia</taxon>
    </lineage>
</organism>
<dbReference type="KEGG" id="nno:NONO_c57430"/>
<keyword evidence="4" id="KW-0472">Membrane</keyword>
<dbReference type="HOGENOM" id="CLU_112047_1_0_11"/>
<name>W5TTJ9_9NOCA</name>
<dbReference type="EMBL" id="CP006850">
    <property type="protein sequence ID" value="AHH20521.1"/>
    <property type="molecule type" value="Genomic_DNA"/>
</dbReference>